<dbReference type="EMBL" id="BGZK01000554">
    <property type="protein sequence ID" value="GBP49920.1"/>
    <property type="molecule type" value="Genomic_DNA"/>
</dbReference>
<evidence type="ECO:0000313" key="1">
    <source>
        <dbReference type="EMBL" id="GBP49920.1"/>
    </source>
</evidence>
<sequence length="98" mass="10520">MGTGNGYTSSARLALCSMRARCRVAAPGTVTKAPTGRGSLSRKSLNCGIRACATRSVRPLHPQKASPREHKPPPLTVTCRRRLAFLNASLDFVCKPVE</sequence>
<evidence type="ECO:0000313" key="2">
    <source>
        <dbReference type="Proteomes" id="UP000299102"/>
    </source>
</evidence>
<dbReference type="AlphaFoldDB" id="A0A4C1WGF5"/>
<name>A0A4C1WGF5_EUMVA</name>
<reference evidence="1 2" key="1">
    <citation type="journal article" date="2019" name="Commun. Biol.">
        <title>The bagworm genome reveals a unique fibroin gene that provides high tensile strength.</title>
        <authorList>
            <person name="Kono N."/>
            <person name="Nakamura H."/>
            <person name="Ohtoshi R."/>
            <person name="Tomita M."/>
            <person name="Numata K."/>
            <person name="Arakawa K."/>
        </authorList>
    </citation>
    <scope>NUCLEOTIDE SEQUENCE [LARGE SCALE GENOMIC DNA]</scope>
</reference>
<dbReference type="Proteomes" id="UP000299102">
    <property type="component" value="Unassembled WGS sequence"/>
</dbReference>
<accession>A0A4C1WGF5</accession>
<gene>
    <name evidence="1" type="ORF">EVAR_29533_1</name>
</gene>
<proteinExistence type="predicted"/>
<protein>
    <submittedName>
        <fullName evidence="1">Uncharacterized protein</fullName>
    </submittedName>
</protein>
<comment type="caution">
    <text evidence="1">The sequence shown here is derived from an EMBL/GenBank/DDBJ whole genome shotgun (WGS) entry which is preliminary data.</text>
</comment>
<keyword evidence="2" id="KW-1185">Reference proteome</keyword>
<organism evidence="1 2">
    <name type="scientific">Eumeta variegata</name>
    <name type="common">Bagworm moth</name>
    <name type="synonym">Eumeta japonica</name>
    <dbReference type="NCBI Taxonomy" id="151549"/>
    <lineage>
        <taxon>Eukaryota</taxon>
        <taxon>Metazoa</taxon>
        <taxon>Ecdysozoa</taxon>
        <taxon>Arthropoda</taxon>
        <taxon>Hexapoda</taxon>
        <taxon>Insecta</taxon>
        <taxon>Pterygota</taxon>
        <taxon>Neoptera</taxon>
        <taxon>Endopterygota</taxon>
        <taxon>Lepidoptera</taxon>
        <taxon>Glossata</taxon>
        <taxon>Ditrysia</taxon>
        <taxon>Tineoidea</taxon>
        <taxon>Psychidae</taxon>
        <taxon>Oiketicinae</taxon>
        <taxon>Eumeta</taxon>
    </lineage>
</organism>